<keyword evidence="2" id="KW-0347">Helicase</keyword>
<keyword evidence="1" id="KW-0378">Hydrolase</keyword>
<sequence length="119" mass="12851">MPVLLHVQAIVQAVREHQAVVIAGDTGCGKSTQVPQFLVAAGFKRVVCTQPRRISAISLARRVSYETLNVHGDEIAYKIRFASTMSGGSKVVFLTEGILLRMMSSDPLLAAVDVVIVDE</sequence>
<dbReference type="GO" id="GO:0016787">
    <property type="term" value="F:hydrolase activity"/>
    <property type="evidence" value="ECO:0007669"/>
    <property type="project" value="UniProtKB-KW"/>
</dbReference>
<accession>A0A6A0AHT3</accession>
<keyword evidence="5" id="KW-1185">Reference proteome</keyword>
<organism evidence="4 5">
    <name type="scientific">Haematococcus lacustris</name>
    <name type="common">Green alga</name>
    <name type="synonym">Haematococcus pluvialis</name>
    <dbReference type="NCBI Taxonomy" id="44745"/>
    <lineage>
        <taxon>Eukaryota</taxon>
        <taxon>Viridiplantae</taxon>
        <taxon>Chlorophyta</taxon>
        <taxon>core chlorophytes</taxon>
        <taxon>Chlorophyceae</taxon>
        <taxon>CS clade</taxon>
        <taxon>Chlamydomonadales</taxon>
        <taxon>Haematococcaceae</taxon>
        <taxon>Haematococcus</taxon>
    </lineage>
</organism>
<dbReference type="PROSITE" id="PS51192">
    <property type="entry name" value="HELICASE_ATP_BIND_1"/>
    <property type="match status" value="1"/>
</dbReference>
<protein>
    <recommendedName>
        <fullName evidence="3">Helicase ATP-binding domain-containing protein</fullName>
    </recommendedName>
</protein>
<feature type="domain" description="Helicase ATP-binding" evidence="3">
    <location>
        <begin position="11"/>
        <end position="119"/>
    </location>
</feature>
<dbReference type="SUPFAM" id="SSF52540">
    <property type="entry name" value="P-loop containing nucleoside triphosphate hydrolases"/>
    <property type="match status" value="1"/>
</dbReference>
<dbReference type="GO" id="GO:0004386">
    <property type="term" value="F:helicase activity"/>
    <property type="evidence" value="ECO:0007669"/>
    <property type="project" value="UniProtKB-KW"/>
</dbReference>
<dbReference type="Proteomes" id="UP000485058">
    <property type="component" value="Unassembled WGS sequence"/>
</dbReference>
<reference evidence="4 5" key="1">
    <citation type="submission" date="2020-02" db="EMBL/GenBank/DDBJ databases">
        <title>Draft genome sequence of Haematococcus lacustris strain NIES-144.</title>
        <authorList>
            <person name="Morimoto D."/>
            <person name="Nakagawa S."/>
            <person name="Yoshida T."/>
            <person name="Sawayama S."/>
        </authorList>
    </citation>
    <scope>NUCLEOTIDE SEQUENCE [LARGE SCALE GENOMIC DNA]</scope>
    <source>
        <strain evidence="4 5">NIES-144</strain>
    </source>
</reference>
<evidence type="ECO:0000256" key="1">
    <source>
        <dbReference type="ARBA" id="ARBA00022801"/>
    </source>
</evidence>
<dbReference type="PANTHER" id="PTHR18934">
    <property type="entry name" value="ATP-DEPENDENT RNA HELICASE"/>
    <property type="match status" value="1"/>
</dbReference>
<gene>
    <name evidence="4" type="ORF">HaLaN_30916</name>
</gene>
<proteinExistence type="predicted"/>
<evidence type="ECO:0000313" key="4">
    <source>
        <dbReference type="EMBL" id="GFH31803.1"/>
    </source>
</evidence>
<dbReference type="InterPro" id="IPR027417">
    <property type="entry name" value="P-loop_NTPase"/>
</dbReference>
<name>A0A6A0AHT3_HAELA</name>
<dbReference type="AlphaFoldDB" id="A0A6A0AHT3"/>
<dbReference type="PANTHER" id="PTHR18934:SF221">
    <property type="entry name" value="ATP-DEPENDENT RNA HELICASE DHX34-RELATED"/>
    <property type="match status" value="1"/>
</dbReference>
<evidence type="ECO:0000256" key="2">
    <source>
        <dbReference type="ARBA" id="ARBA00022806"/>
    </source>
</evidence>
<comment type="caution">
    <text evidence="4">The sequence shown here is derived from an EMBL/GenBank/DDBJ whole genome shotgun (WGS) entry which is preliminary data.</text>
</comment>
<dbReference type="InterPro" id="IPR014001">
    <property type="entry name" value="Helicase_ATP-bd"/>
</dbReference>
<dbReference type="Gene3D" id="3.40.50.300">
    <property type="entry name" value="P-loop containing nucleotide triphosphate hydrolases"/>
    <property type="match status" value="1"/>
</dbReference>
<feature type="non-terminal residue" evidence="4">
    <location>
        <position position="1"/>
    </location>
</feature>
<keyword evidence="2" id="KW-0547">Nucleotide-binding</keyword>
<dbReference type="EMBL" id="BLLF01005957">
    <property type="protein sequence ID" value="GFH31803.1"/>
    <property type="molecule type" value="Genomic_DNA"/>
</dbReference>
<evidence type="ECO:0000313" key="5">
    <source>
        <dbReference type="Proteomes" id="UP000485058"/>
    </source>
</evidence>
<feature type="non-terminal residue" evidence="4">
    <location>
        <position position="119"/>
    </location>
</feature>
<evidence type="ECO:0000259" key="3">
    <source>
        <dbReference type="PROSITE" id="PS51192"/>
    </source>
</evidence>
<dbReference type="GO" id="GO:0003723">
    <property type="term" value="F:RNA binding"/>
    <property type="evidence" value="ECO:0007669"/>
    <property type="project" value="TreeGrafter"/>
</dbReference>
<keyword evidence="2" id="KW-0067">ATP-binding</keyword>